<evidence type="ECO:0000256" key="1">
    <source>
        <dbReference type="SAM" id="MobiDB-lite"/>
    </source>
</evidence>
<keyword evidence="2" id="KW-0812">Transmembrane</keyword>
<evidence type="ECO:0000259" key="4">
    <source>
        <dbReference type="PROSITE" id="PS51212"/>
    </source>
</evidence>
<proteinExistence type="predicted"/>
<feature type="compositionally biased region" description="Basic and acidic residues" evidence="1">
    <location>
        <begin position="283"/>
        <end position="292"/>
    </location>
</feature>
<dbReference type="Pfam" id="PF01822">
    <property type="entry name" value="WSC"/>
    <property type="match status" value="1"/>
</dbReference>
<feature type="compositionally biased region" description="Low complexity" evidence="1">
    <location>
        <begin position="182"/>
        <end position="197"/>
    </location>
</feature>
<feature type="domain" description="WSC" evidence="4">
    <location>
        <begin position="15"/>
        <end position="103"/>
    </location>
</feature>
<feature type="compositionally biased region" description="Low complexity" evidence="1">
    <location>
        <begin position="157"/>
        <end position="173"/>
    </location>
</feature>
<feature type="region of interest" description="Disordered" evidence="1">
    <location>
        <begin position="139"/>
        <end position="205"/>
    </location>
</feature>
<dbReference type="SMART" id="SM00321">
    <property type="entry name" value="WSC"/>
    <property type="match status" value="1"/>
</dbReference>
<dbReference type="AlphaFoldDB" id="A0A4P6XQD1"/>
<name>A0A4P6XQD1_9ASCO</name>
<feature type="signal peptide" evidence="3">
    <location>
        <begin position="1"/>
        <end position="17"/>
    </location>
</feature>
<keyword evidence="6" id="KW-1185">Reference proteome</keyword>
<dbReference type="InterPro" id="IPR002889">
    <property type="entry name" value="WSC_carb-bd"/>
</dbReference>
<dbReference type="Proteomes" id="UP000292447">
    <property type="component" value="Chromosome IV"/>
</dbReference>
<accession>A0A4P6XQD1</accession>
<organism evidence="5 6">
    <name type="scientific">Metschnikowia aff. pulcherrima</name>
    <dbReference type="NCBI Taxonomy" id="2163413"/>
    <lineage>
        <taxon>Eukaryota</taxon>
        <taxon>Fungi</taxon>
        <taxon>Dikarya</taxon>
        <taxon>Ascomycota</taxon>
        <taxon>Saccharomycotina</taxon>
        <taxon>Pichiomycetes</taxon>
        <taxon>Metschnikowiaceae</taxon>
        <taxon>Metschnikowia</taxon>
    </lineage>
</organism>
<feature type="region of interest" description="Disordered" evidence="1">
    <location>
        <begin position="240"/>
        <end position="260"/>
    </location>
</feature>
<keyword evidence="3" id="KW-0732">Signal</keyword>
<evidence type="ECO:0000256" key="3">
    <source>
        <dbReference type="SAM" id="SignalP"/>
    </source>
</evidence>
<evidence type="ECO:0000313" key="5">
    <source>
        <dbReference type="EMBL" id="QBM89610.1"/>
    </source>
</evidence>
<feature type="transmembrane region" description="Helical" evidence="2">
    <location>
        <begin position="208"/>
        <end position="232"/>
    </location>
</feature>
<feature type="chain" id="PRO_5020748796" evidence="3">
    <location>
        <begin position="18"/>
        <end position="336"/>
    </location>
</feature>
<sequence>MMYFIAILMLAARFVSADEGCFSLVDTSVSKGTQQYGTQSSCSESCGSSYPYVAMKNGGDCYCLSKLPSSLLATSSSQCSVECNGYGQSVCGGTNAYTVFENTEYLGGAVSSAAASSLSSLAASRSSSLSSRSASASSAASSSSAGESLMTDGATQSASSSLVTSDPSSSSSSVLMRTVTATSGSTSSPTSSSGSKPNDSDKKSKTNVAPIVGGVVGGVAALAIGLAILFFIRRRNSKDDDDEEDFFKKGSAGSAGSGGVARAKSNKFNSVFDMPMANPFEHPSDVVSEKKASSAAAGELTDPRLNPVMMGRRRLSEGSLADEADYSRKILSVANP</sequence>
<evidence type="ECO:0000313" key="6">
    <source>
        <dbReference type="Proteomes" id="UP000292447"/>
    </source>
</evidence>
<evidence type="ECO:0000256" key="2">
    <source>
        <dbReference type="SAM" id="Phobius"/>
    </source>
</evidence>
<dbReference type="STRING" id="2163413.A0A4P6XQD1"/>
<reference evidence="6" key="1">
    <citation type="submission" date="2019-03" db="EMBL/GenBank/DDBJ databases">
        <title>Snf2 controls pulcherriminic acid biosynthesis and connects pigmentation and antifungal activity of the yeast Metschnikowia pulcherrima.</title>
        <authorList>
            <person name="Gore-Lloyd D."/>
            <person name="Sumann I."/>
            <person name="Brachmann A.O."/>
            <person name="Schneeberger K."/>
            <person name="Ortiz-Merino R.A."/>
            <person name="Moreno-Beltran M."/>
            <person name="Schlaefli M."/>
            <person name="Kirner P."/>
            <person name="Santos Kron A."/>
            <person name="Wolfe K.H."/>
            <person name="Piel J."/>
            <person name="Ahrens C.H."/>
            <person name="Henk D."/>
            <person name="Freimoser F.M."/>
        </authorList>
    </citation>
    <scope>NUCLEOTIDE SEQUENCE [LARGE SCALE GENOMIC DNA]</scope>
    <source>
        <strain evidence="6">APC 1.2</strain>
    </source>
</reference>
<keyword evidence="2" id="KW-1133">Transmembrane helix</keyword>
<protein>
    <submittedName>
        <fullName evidence="5">Cell wall integrity and stress response component</fullName>
    </submittedName>
</protein>
<feature type="region of interest" description="Disordered" evidence="1">
    <location>
        <begin position="283"/>
        <end position="307"/>
    </location>
</feature>
<keyword evidence="2" id="KW-0472">Membrane</keyword>
<dbReference type="EMBL" id="CP034459">
    <property type="protein sequence ID" value="QBM89610.1"/>
    <property type="molecule type" value="Genomic_DNA"/>
</dbReference>
<gene>
    <name evidence="5" type="primary">MPUL0D06880</name>
    <name evidence="5" type="ORF">METSCH_D06880</name>
</gene>
<dbReference type="PROSITE" id="PS51212">
    <property type="entry name" value="WSC"/>
    <property type="match status" value="1"/>
</dbReference>